<protein>
    <submittedName>
        <fullName evidence="5">Helix-turn-helix domain-containing protein</fullName>
    </submittedName>
</protein>
<dbReference type="Proteomes" id="UP001302443">
    <property type="component" value="Chromosome"/>
</dbReference>
<dbReference type="Gene3D" id="1.10.10.10">
    <property type="entry name" value="Winged helix-like DNA-binding domain superfamily/Winged helix DNA-binding domain"/>
    <property type="match status" value="1"/>
</dbReference>
<keyword evidence="3" id="KW-0472">Membrane</keyword>
<dbReference type="EMBL" id="CP135990">
    <property type="protein sequence ID" value="WPA92862.1"/>
    <property type="molecule type" value="Genomic_DNA"/>
</dbReference>
<keyword evidence="3" id="KW-1133">Transmembrane helix</keyword>
<accession>A0ABZ0N3A2</accession>
<evidence type="ECO:0000313" key="6">
    <source>
        <dbReference type="Proteomes" id="UP001302443"/>
    </source>
</evidence>
<name>A0ABZ0N3A2_9GAMM</name>
<evidence type="ECO:0000256" key="1">
    <source>
        <dbReference type="ARBA" id="ARBA00023125"/>
    </source>
</evidence>
<dbReference type="RefSeq" id="WP_286272591.1">
    <property type="nucleotide sequence ID" value="NZ_CP135990.1"/>
</dbReference>
<evidence type="ECO:0000256" key="3">
    <source>
        <dbReference type="SAM" id="Phobius"/>
    </source>
</evidence>
<dbReference type="Pfam" id="PF00486">
    <property type="entry name" value="Trans_reg_C"/>
    <property type="match status" value="1"/>
</dbReference>
<dbReference type="SMART" id="SM00862">
    <property type="entry name" value="Trans_reg_C"/>
    <property type="match status" value="1"/>
</dbReference>
<keyword evidence="1 2" id="KW-0238">DNA-binding</keyword>
<dbReference type="InterPro" id="IPR001867">
    <property type="entry name" value="OmpR/PhoB-type_DNA-bd"/>
</dbReference>
<organism evidence="5 6">
    <name type="scientific">Providencia zhijiangensis</name>
    <dbReference type="NCBI Taxonomy" id="3053982"/>
    <lineage>
        <taxon>Bacteria</taxon>
        <taxon>Pseudomonadati</taxon>
        <taxon>Pseudomonadota</taxon>
        <taxon>Gammaproteobacteria</taxon>
        <taxon>Enterobacterales</taxon>
        <taxon>Morganellaceae</taxon>
        <taxon>Providencia</taxon>
    </lineage>
</organism>
<reference evidence="5 6" key="1">
    <citation type="submission" date="2023-09" db="EMBL/GenBank/DDBJ databases">
        <title>Genomic Revisitation and Reclassification of the Genus Providencia.</title>
        <authorList>
            <person name="Dong X."/>
        </authorList>
    </citation>
    <scope>NUCLEOTIDE SEQUENCE [LARGE SCALE GENOMIC DNA]</scope>
    <source>
        <strain evidence="5 6">D4759</strain>
    </source>
</reference>
<dbReference type="SUPFAM" id="SSF46894">
    <property type="entry name" value="C-terminal effector domain of the bipartite response regulators"/>
    <property type="match status" value="1"/>
</dbReference>
<evidence type="ECO:0000313" key="5">
    <source>
        <dbReference type="EMBL" id="WPA92862.1"/>
    </source>
</evidence>
<dbReference type="InterPro" id="IPR036388">
    <property type="entry name" value="WH-like_DNA-bd_sf"/>
</dbReference>
<proteinExistence type="predicted"/>
<feature type="DNA-binding region" description="OmpR/PhoB-type" evidence="2">
    <location>
        <begin position="1"/>
        <end position="101"/>
    </location>
</feature>
<keyword evidence="3" id="KW-0812">Transmembrane</keyword>
<feature type="transmembrane region" description="Helical" evidence="3">
    <location>
        <begin position="157"/>
        <end position="174"/>
    </location>
</feature>
<dbReference type="PROSITE" id="PS51755">
    <property type="entry name" value="OMPR_PHOB"/>
    <property type="match status" value="1"/>
</dbReference>
<feature type="domain" description="OmpR/PhoB-type" evidence="4">
    <location>
        <begin position="1"/>
        <end position="101"/>
    </location>
</feature>
<evidence type="ECO:0000259" key="4">
    <source>
        <dbReference type="PROSITE" id="PS51755"/>
    </source>
</evidence>
<dbReference type="InterPro" id="IPR016032">
    <property type="entry name" value="Sig_transdc_resp-reg_C-effctor"/>
</dbReference>
<evidence type="ECO:0000256" key="2">
    <source>
        <dbReference type="PROSITE-ProRule" id="PRU01091"/>
    </source>
</evidence>
<gene>
    <name evidence="5" type="ORF">QS795_003510</name>
</gene>
<sequence length="274" mass="31767">MKYLINNIIYDSHQGLLYRDNIGDAIKLTTTLNRLLLVLVQNNGEVLDRETLLSRVWDEHNQVASDNNLNSSISVLRRHLSSFCEDEIITTIPKVGIKLNAQLQLQLLSSELNHDVQQKEPQEILLNEPHKAAVIEETPKEKVQTVKKKSYILNNRFIELALVVIIIFCLLYLFKSYFFATRTEYPEVGRIDQCSIRYINSYHKPDMTTISFTDLQNQLTRLNIDCKKPATLFYYNVGIVTNDKNLYDNFLFLSYCPNTPKDSTTVSCENFYVK</sequence>
<keyword evidence="6" id="KW-1185">Reference proteome</keyword>